<dbReference type="GO" id="GO:0016740">
    <property type="term" value="F:transferase activity"/>
    <property type="evidence" value="ECO:0007669"/>
    <property type="project" value="UniProtKB-KW"/>
</dbReference>
<dbReference type="EMBL" id="CP041334">
    <property type="protein sequence ID" value="QKY72523.1"/>
    <property type="molecule type" value="Genomic_DNA"/>
</dbReference>
<gene>
    <name evidence="2" type="ORF">FLK62_04180</name>
    <name evidence="1" type="ORF">N5925_03230</name>
    <name evidence="3" type="ORF">QBL01_09060</name>
</gene>
<dbReference type="Pfam" id="PF08780">
    <property type="entry name" value="NTase_sub_bind"/>
    <property type="match status" value="1"/>
</dbReference>
<evidence type="ECO:0000313" key="2">
    <source>
        <dbReference type="EMBL" id="QKY72523.1"/>
    </source>
</evidence>
<dbReference type="RefSeq" id="WP_021111545.1">
    <property type="nucleotide sequence ID" value="NZ_CP024412.1"/>
</dbReference>
<organism evidence="1 5">
    <name type="scientific">Glaesserella parasuis</name>
    <name type="common">Haemophilus parasuis</name>
    <dbReference type="NCBI Taxonomy" id="738"/>
    <lineage>
        <taxon>Bacteria</taxon>
        <taxon>Pseudomonadati</taxon>
        <taxon>Pseudomonadota</taxon>
        <taxon>Gammaproteobacteria</taxon>
        <taxon>Pasteurellales</taxon>
        <taxon>Pasteurellaceae</taxon>
        <taxon>Glaesserella</taxon>
    </lineage>
</organism>
<dbReference type="Gene3D" id="1.20.120.330">
    <property type="entry name" value="Nucleotidyltransferases domain 2"/>
    <property type="match status" value="1"/>
</dbReference>
<reference evidence="3" key="3">
    <citation type="submission" date="2023-04" db="EMBL/GenBank/DDBJ databases">
        <title>Molecular characterization of the Integrative and Conjugative elements harboring multidrug-resistance gene from Glaesserella (Haemophilus) parasuis.</title>
        <authorList>
            <person name="Che Y."/>
            <person name="Zhou L."/>
        </authorList>
    </citation>
    <scope>NUCLEOTIDE SEQUENCE</scope>
    <source>
        <strain evidence="3">Z44</strain>
    </source>
</reference>
<dbReference type="EMBL" id="JAODIR010000010">
    <property type="protein sequence ID" value="MDD2167635.1"/>
    <property type="molecule type" value="Genomic_DNA"/>
</dbReference>
<dbReference type="Proteomes" id="UP001222296">
    <property type="component" value="Chromosome"/>
</dbReference>
<evidence type="ECO:0000313" key="1">
    <source>
        <dbReference type="EMBL" id="MDD2167635.1"/>
    </source>
</evidence>
<proteinExistence type="predicted"/>
<evidence type="ECO:0000313" key="4">
    <source>
        <dbReference type="Proteomes" id="UP000509790"/>
    </source>
</evidence>
<keyword evidence="2" id="KW-0808">Transferase</keyword>
<sequence>MEQQDIRWKQRFENYQQAVAYLKDDVEKYADTDLDIIKKGIIQSFEIAHELAWKVMQDYLKYQGLLDANGPRNVTRIAFQYELIFEGHHWMEMLNSRNMTVHTYDAQILLKEFEKIVHIYLPLFLALEKRMMELWQKSLD</sequence>
<dbReference type="EMBL" id="CP121769">
    <property type="protein sequence ID" value="WGE09395.1"/>
    <property type="molecule type" value="Genomic_DNA"/>
</dbReference>
<dbReference type="NCBIfam" id="TIGR01987">
    <property type="entry name" value="HI0074"/>
    <property type="match status" value="1"/>
</dbReference>
<dbReference type="AlphaFoldDB" id="A0A084EW20"/>
<name>A0A084EW20_GLAPU</name>
<dbReference type="SUPFAM" id="SSF81593">
    <property type="entry name" value="Nucleotidyltransferase substrate binding subunit/domain"/>
    <property type="match status" value="1"/>
</dbReference>
<reference evidence="2 4" key="1">
    <citation type="submission" date="2019-06" db="EMBL/GenBank/DDBJ databases">
        <title>Complete genome sequence of Haemophilus parasuis HPS412.</title>
        <authorList>
            <person name="Yang S."/>
            <person name="Huang C."/>
        </authorList>
    </citation>
    <scope>NUCLEOTIDE SEQUENCE [LARGE SCALE GENOMIC DNA]</scope>
    <source>
        <strain evidence="2 4">HPS412</strain>
    </source>
</reference>
<dbReference type="InterPro" id="IPR010235">
    <property type="entry name" value="HepT"/>
</dbReference>
<evidence type="ECO:0000313" key="3">
    <source>
        <dbReference type="EMBL" id="WGE09395.1"/>
    </source>
</evidence>
<evidence type="ECO:0000313" key="5">
    <source>
        <dbReference type="Proteomes" id="UP001148834"/>
    </source>
</evidence>
<reference evidence="1" key="2">
    <citation type="submission" date="2022-09" db="EMBL/GenBank/DDBJ databases">
        <title>Molecular characterization of Glaesserella parasuis strains circulating in commercial swine farms using whole-genome sequencing.</title>
        <authorList>
            <person name="Mugabi R."/>
            <person name="Clavijo M."/>
            <person name="Li G."/>
        </authorList>
    </citation>
    <scope>NUCLEOTIDE SEQUENCE</scope>
    <source>
        <strain evidence="1">0435-53</strain>
    </source>
</reference>
<dbReference type="Proteomes" id="UP000509790">
    <property type="component" value="Chromosome"/>
</dbReference>
<dbReference type="OrthoDB" id="9810452at2"/>
<dbReference type="Proteomes" id="UP001148834">
    <property type="component" value="Unassembled WGS sequence"/>
</dbReference>
<protein>
    <submittedName>
        <fullName evidence="1 2">Nucleotidyltransferase</fullName>
    </submittedName>
</protein>
<accession>A0A084EW20</accession>